<dbReference type="EMBL" id="JPGG01000018">
    <property type="protein sequence ID" value="KGC10469.1"/>
    <property type="molecule type" value="Genomic_DNA"/>
</dbReference>
<gene>
    <name evidence="1" type="ORF">DM48_6727</name>
</gene>
<evidence type="ECO:0000313" key="2">
    <source>
        <dbReference type="Proteomes" id="UP000029590"/>
    </source>
</evidence>
<dbReference type="SUPFAM" id="SSF47598">
    <property type="entry name" value="Ribbon-helix-helix"/>
    <property type="match status" value="1"/>
</dbReference>
<comment type="caution">
    <text evidence="1">The sequence shown here is derived from an EMBL/GenBank/DDBJ whole genome shotgun (WGS) entry which is preliminary data.</text>
</comment>
<sequence>MPRSSHAGKGKSDRITLRFDKPTNEFYRRKANEAGVSVSEYCRQVLAQGVMNDNVVQLEKRLTALLALFPDPAKINGNHASGTRNGSGLMLPAELVRATFFSQEVLKAIASNQNKQTYYAAQEAAEAETKKLLGAAHV</sequence>
<dbReference type="Proteomes" id="UP000029590">
    <property type="component" value="Unassembled WGS sequence"/>
</dbReference>
<name>A0AAW3EUW3_BURGA</name>
<proteinExistence type="predicted"/>
<dbReference type="RefSeq" id="WP_036052579.1">
    <property type="nucleotide sequence ID" value="NZ_KN150849.1"/>
</dbReference>
<accession>A0AAW3EUW3</accession>
<reference evidence="1 2" key="1">
    <citation type="submission" date="2014-04" db="EMBL/GenBank/DDBJ databases">
        <authorList>
            <person name="Bishop-Lilly K.A."/>
            <person name="Broomall S.M."/>
            <person name="Chain P.S."/>
            <person name="Chertkov O."/>
            <person name="Coyne S.R."/>
            <person name="Daligault H.E."/>
            <person name="Davenport K.W."/>
            <person name="Erkkila T."/>
            <person name="Frey K.G."/>
            <person name="Gibbons H.S."/>
            <person name="Gu W."/>
            <person name="Jaissle J."/>
            <person name="Johnson S.L."/>
            <person name="Koroleva G.I."/>
            <person name="Ladner J.T."/>
            <person name="Lo C.-C."/>
            <person name="Minogue T.D."/>
            <person name="Munk C."/>
            <person name="Palacios G.F."/>
            <person name="Redden C.L."/>
            <person name="Rosenzweig C.N."/>
            <person name="Scholz M.B."/>
            <person name="Teshima H."/>
            <person name="Xu Y."/>
        </authorList>
    </citation>
    <scope>NUCLEOTIDE SEQUENCE [LARGE SCALE GENOMIC DNA]</scope>
    <source>
        <strain evidence="2">gladioli</strain>
    </source>
</reference>
<dbReference type="GO" id="GO:0006355">
    <property type="term" value="P:regulation of DNA-templated transcription"/>
    <property type="evidence" value="ECO:0007669"/>
    <property type="project" value="InterPro"/>
</dbReference>
<organism evidence="1 2">
    <name type="scientific">Burkholderia gladioli</name>
    <name type="common">Pseudomonas marginata</name>
    <name type="synonym">Phytomonas marginata</name>
    <dbReference type="NCBI Taxonomy" id="28095"/>
    <lineage>
        <taxon>Bacteria</taxon>
        <taxon>Pseudomonadati</taxon>
        <taxon>Pseudomonadota</taxon>
        <taxon>Betaproteobacteria</taxon>
        <taxon>Burkholderiales</taxon>
        <taxon>Burkholderiaceae</taxon>
        <taxon>Burkholderia</taxon>
    </lineage>
</organism>
<protein>
    <submittedName>
        <fullName evidence="1">Plasmid pBRH02</fullName>
    </submittedName>
</protein>
<dbReference type="InterPro" id="IPR010985">
    <property type="entry name" value="Ribbon_hlx_hlx"/>
</dbReference>
<dbReference type="AlphaFoldDB" id="A0AAW3EUW3"/>
<evidence type="ECO:0000313" key="1">
    <source>
        <dbReference type="EMBL" id="KGC10469.1"/>
    </source>
</evidence>